<proteinExistence type="predicted"/>
<dbReference type="InterPro" id="IPR025177">
    <property type="entry name" value="MciZ"/>
</dbReference>
<dbReference type="EMBL" id="JBHSEP010000008">
    <property type="protein sequence ID" value="MFC4599159.1"/>
    <property type="molecule type" value="Genomic_DNA"/>
</dbReference>
<reference evidence="2" key="1">
    <citation type="journal article" date="2019" name="Int. J. Syst. Evol. Microbiol.">
        <title>The Global Catalogue of Microorganisms (GCM) 10K type strain sequencing project: providing services to taxonomists for standard genome sequencing and annotation.</title>
        <authorList>
            <consortium name="The Broad Institute Genomics Platform"/>
            <consortium name="The Broad Institute Genome Sequencing Center for Infectious Disease"/>
            <person name="Wu L."/>
            <person name="Ma J."/>
        </authorList>
    </citation>
    <scope>NUCLEOTIDE SEQUENCE [LARGE SCALE GENOMIC DNA]</scope>
    <source>
        <strain evidence="2">CCUG 49571</strain>
    </source>
</reference>
<gene>
    <name evidence="1" type="primary">mciZ</name>
    <name evidence="1" type="ORF">ACFO3S_12985</name>
</gene>
<evidence type="ECO:0000313" key="1">
    <source>
        <dbReference type="EMBL" id="MFC4599159.1"/>
    </source>
</evidence>
<dbReference type="Proteomes" id="UP001596028">
    <property type="component" value="Unassembled WGS sequence"/>
</dbReference>
<dbReference type="RefSeq" id="WP_378096418.1">
    <property type="nucleotide sequence ID" value="NZ_JBHSEP010000008.1"/>
</dbReference>
<name>A0ABV9FGF1_9BACL</name>
<accession>A0ABV9FGF1</accession>
<evidence type="ECO:0000313" key="2">
    <source>
        <dbReference type="Proteomes" id="UP001596028"/>
    </source>
</evidence>
<keyword evidence="2" id="KW-1185">Reference proteome</keyword>
<dbReference type="Pfam" id="PF13072">
    <property type="entry name" value="MciZ"/>
    <property type="match status" value="1"/>
</dbReference>
<comment type="caution">
    <text evidence="1">The sequence shown here is derived from an EMBL/GenBank/DDBJ whole genome shotgun (WGS) entry which is preliminary data.</text>
</comment>
<protein>
    <submittedName>
        <fullName evidence="1">Z-ring formation inhibitor MciZ</fullName>
    </submittedName>
</protein>
<sequence length="51" mass="5706">MLKKYVAPDRLQLVGKAWEIRCALRREQKLRGGRTPLASLLAGGRASPCRN</sequence>
<organism evidence="1 2">
    <name type="scientific">Cohnella hongkongensis</name>
    <dbReference type="NCBI Taxonomy" id="178337"/>
    <lineage>
        <taxon>Bacteria</taxon>
        <taxon>Bacillati</taxon>
        <taxon>Bacillota</taxon>
        <taxon>Bacilli</taxon>
        <taxon>Bacillales</taxon>
        <taxon>Paenibacillaceae</taxon>
        <taxon>Cohnella</taxon>
    </lineage>
</organism>